<sequence>MSYGRKIVCLGNGTGQAVLLNGLKGHPYQLMAIVGVTDNGGHSGLIRRAMDIPSPGDLRHCLAGLADPQEPLARLLGYRFSEGALSGISLGNLMLAALIRQEGGLSAAAERLRQMLGIEAQVLPASDESTQVCAELTDGRHITGEWEIIERKPRTPIQRIYLERPIRAFPGCLRAIEEADAIVFSPGSLLTGLVSLLLTEGIREALAVSRARKIYVCNLMTQPGQTDGFALSHHVRTLSAYLPAPPDYVLANDGPIPAPLQTLYESSGAHPVEIDPEADLGGRVLRADLADRSTQALEERVRPAGEGLKAGLHLITHHPARLGQALVRIIEGQA</sequence>
<reference evidence="3" key="1">
    <citation type="submission" date="2020-07" db="EMBL/GenBank/DDBJ databases">
        <title>Huge and variable diversity of episymbiotic CPR bacteria and DPANN archaea in groundwater ecosystems.</title>
        <authorList>
            <person name="He C.Y."/>
            <person name="Keren R."/>
            <person name="Whittaker M."/>
            <person name="Farag I.F."/>
            <person name="Doudna J."/>
            <person name="Cate J.H.D."/>
            <person name="Banfield J.F."/>
        </authorList>
    </citation>
    <scope>NUCLEOTIDE SEQUENCE</scope>
    <source>
        <strain evidence="3">NC_groundwater_672_Ag_B-0.1um_62_36</strain>
    </source>
</reference>
<comment type="similarity">
    <text evidence="2">Belongs to the gluconeogenesis factor family.</text>
</comment>
<name>A0A932CL08_UNCTE</name>
<dbReference type="Pfam" id="PF01933">
    <property type="entry name" value="CofD"/>
    <property type="match status" value="1"/>
</dbReference>
<comment type="function">
    <text evidence="2">Required for morphogenesis under gluconeogenic growth conditions.</text>
</comment>
<dbReference type="SUPFAM" id="SSF142338">
    <property type="entry name" value="CofD-like"/>
    <property type="match status" value="1"/>
</dbReference>
<evidence type="ECO:0000313" key="4">
    <source>
        <dbReference type="Proteomes" id="UP000769766"/>
    </source>
</evidence>
<comment type="caution">
    <text evidence="3">The sequence shown here is derived from an EMBL/GenBank/DDBJ whole genome shotgun (WGS) entry which is preliminary data.</text>
</comment>
<dbReference type="InterPro" id="IPR010119">
    <property type="entry name" value="Gluconeogen_factor"/>
</dbReference>
<comment type="subcellular location">
    <subcellularLocation>
        <location evidence="2">Cytoplasm</location>
    </subcellularLocation>
</comment>
<dbReference type="Gene3D" id="3.40.50.10680">
    <property type="entry name" value="CofD-like domains"/>
    <property type="match status" value="1"/>
</dbReference>
<gene>
    <name evidence="3" type="ORF">HYY20_00415</name>
</gene>
<dbReference type="PANTHER" id="PTHR30135">
    <property type="entry name" value="UNCHARACTERIZED PROTEIN YVCK-RELATED"/>
    <property type="match status" value="1"/>
</dbReference>
<dbReference type="Proteomes" id="UP000769766">
    <property type="component" value="Unassembled WGS sequence"/>
</dbReference>
<dbReference type="InterPro" id="IPR038136">
    <property type="entry name" value="CofD-like_dom_sf"/>
</dbReference>
<protein>
    <recommendedName>
        <fullName evidence="2">Putative gluconeogenesis factor</fullName>
    </recommendedName>
</protein>
<accession>A0A932CL08</accession>
<dbReference type="PANTHER" id="PTHR30135:SF3">
    <property type="entry name" value="GLUCONEOGENESIS FACTOR-RELATED"/>
    <property type="match status" value="1"/>
</dbReference>
<organism evidence="3 4">
    <name type="scientific">Tectimicrobiota bacterium</name>
    <dbReference type="NCBI Taxonomy" id="2528274"/>
    <lineage>
        <taxon>Bacteria</taxon>
        <taxon>Pseudomonadati</taxon>
        <taxon>Nitrospinota/Tectimicrobiota group</taxon>
        <taxon>Candidatus Tectimicrobiota</taxon>
    </lineage>
</organism>
<dbReference type="CDD" id="cd07187">
    <property type="entry name" value="YvcK_like"/>
    <property type="match status" value="1"/>
</dbReference>
<dbReference type="AlphaFoldDB" id="A0A932CL08"/>
<evidence type="ECO:0000256" key="1">
    <source>
        <dbReference type="ARBA" id="ARBA00022490"/>
    </source>
</evidence>
<evidence type="ECO:0000256" key="2">
    <source>
        <dbReference type="HAMAP-Rule" id="MF_00973"/>
    </source>
</evidence>
<dbReference type="InterPro" id="IPR002882">
    <property type="entry name" value="CofD"/>
</dbReference>
<dbReference type="HAMAP" id="MF_00973">
    <property type="entry name" value="Gluconeogen_factor"/>
    <property type="match status" value="1"/>
</dbReference>
<dbReference type="GO" id="GO:0008360">
    <property type="term" value="P:regulation of cell shape"/>
    <property type="evidence" value="ECO:0007669"/>
    <property type="project" value="UniProtKB-UniRule"/>
</dbReference>
<evidence type="ECO:0000313" key="3">
    <source>
        <dbReference type="EMBL" id="MBI2875328.1"/>
    </source>
</evidence>
<dbReference type="EMBL" id="JACPRF010000014">
    <property type="protein sequence ID" value="MBI2875328.1"/>
    <property type="molecule type" value="Genomic_DNA"/>
</dbReference>
<keyword evidence="1 2" id="KW-0963">Cytoplasm</keyword>
<dbReference type="NCBIfam" id="TIGR01826">
    <property type="entry name" value="CofD_related"/>
    <property type="match status" value="1"/>
</dbReference>
<dbReference type="GO" id="GO:0005737">
    <property type="term" value="C:cytoplasm"/>
    <property type="evidence" value="ECO:0007669"/>
    <property type="project" value="UniProtKB-SubCell"/>
</dbReference>
<dbReference type="GO" id="GO:0043743">
    <property type="term" value="F:LPPG:FO 2-phospho-L-lactate transferase activity"/>
    <property type="evidence" value="ECO:0007669"/>
    <property type="project" value="InterPro"/>
</dbReference>
<proteinExistence type="inferred from homology"/>